<evidence type="ECO:0000313" key="4">
    <source>
        <dbReference type="RefSeq" id="XP_023932670.1"/>
    </source>
</evidence>
<feature type="transmembrane region" description="Helical" evidence="1">
    <location>
        <begin position="53"/>
        <end position="71"/>
    </location>
</feature>
<dbReference type="GO" id="GO:0005886">
    <property type="term" value="C:plasma membrane"/>
    <property type="evidence" value="ECO:0007669"/>
    <property type="project" value="InterPro"/>
</dbReference>
<dbReference type="InterPro" id="IPR019319">
    <property type="entry name" value="Plg-R(KT)"/>
</dbReference>
<dbReference type="PANTHER" id="PTHR13411:SF6">
    <property type="entry name" value="PLASMINOGEN RECEPTOR (KT)"/>
    <property type="match status" value="1"/>
</dbReference>
<gene>
    <name evidence="3 4" type="primary">LOC106163582</name>
</gene>
<reference evidence="3 4" key="1">
    <citation type="submission" date="2025-04" db="UniProtKB">
        <authorList>
            <consortium name="RefSeq"/>
        </authorList>
    </citation>
    <scope>IDENTIFICATION</scope>
    <source>
        <tissue evidence="3 4">Gonads</tissue>
    </source>
</reference>
<keyword evidence="2" id="KW-1185">Reference proteome</keyword>
<accession>A0A1S3IEV4</accession>
<protein>
    <submittedName>
        <fullName evidence="3 4">Plasminogen receptor (KT)</fullName>
    </submittedName>
</protein>
<dbReference type="STRING" id="7574.A0A1S3IEV4"/>
<keyword evidence="1" id="KW-1133">Transmembrane helix</keyword>
<dbReference type="PANTHER" id="PTHR13411">
    <property type="entry name" value="PLASMINOGEN RECEPTOR (KT)"/>
    <property type="match status" value="1"/>
</dbReference>
<dbReference type="OMA" id="MGYYTDW"/>
<dbReference type="Proteomes" id="UP000085678">
    <property type="component" value="Unplaced"/>
</dbReference>
<organism evidence="2 3">
    <name type="scientific">Lingula anatina</name>
    <name type="common">Brachiopod</name>
    <name type="synonym">Lingula unguis</name>
    <dbReference type="NCBI Taxonomy" id="7574"/>
    <lineage>
        <taxon>Eukaryota</taxon>
        <taxon>Metazoa</taxon>
        <taxon>Spiralia</taxon>
        <taxon>Lophotrochozoa</taxon>
        <taxon>Brachiopoda</taxon>
        <taxon>Linguliformea</taxon>
        <taxon>Lingulata</taxon>
        <taxon>Lingulida</taxon>
        <taxon>Linguloidea</taxon>
        <taxon>Lingulidae</taxon>
        <taxon>Lingula</taxon>
    </lineage>
</organism>
<keyword evidence="1" id="KW-0472">Membrane</keyword>
<sequence>MGSILGKTVGDVMEKNQQFMLQSQQMQLERMLQQQNQMRERMMAMQIARAREMFWWWAAFYGIVVIGALAGLKQKRLGGVIPAVPLTFIVGYQYDNAYMNKLERIRAMADKIMVDEHDMLSLPHGLPTFEDIEAARLNQKEQAKK</sequence>
<dbReference type="RefSeq" id="XP_023932670.1">
    <property type="nucleotide sequence ID" value="XM_024076902.1"/>
</dbReference>
<name>A0A1S3IEV4_LINAN</name>
<feature type="transmembrane region" description="Helical" evidence="1">
    <location>
        <begin position="77"/>
        <end position="94"/>
    </location>
</feature>
<evidence type="ECO:0000313" key="2">
    <source>
        <dbReference type="Proteomes" id="UP000085678"/>
    </source>
</evidence>
<dbReference type="KEGG" id="lak:106163582"/>
<keyword evidence="3 4" id="KW-0675">Receptor</keyword>
<dbReference type="RefSeq" id="XP_013396673.1">
    <property type="nucleotide sequence ID" value="XM_013541219.2"/>
</dbReference>
<evidence type="ECO:0000313" key="3">
    <source>
        <dbReference type="RefSeq" id="XP_013396673.1"/>
    </source>
</evidence>
<proteinExistence type="predicted"/>
<evidence type="ECO:0000256" key="1">
    <source>
        <dbReference type="SAM" id="Phobius"/>
    </source>
</evidence>
<dbReference type="AlphaFoldDB" id="A0A1S3IEV4"/>
<dbReference type="Pfam" id="PF10166">
    <property type="entry name" value="DUF2368"/>
    <property type="match status" value="1"/>
</dbReference>
<dbReference type="OrthoDB" id="10256697at2759"/>
<dbReference type="GeneID" id="106163582"/>
<keyword evidence="1" id="KW-0812">Transmembrane</keyword>